<dbReference type="GO" id="GO:0015204">
    <property type="term" value="F:urea transmembrane transporter activity"/>
    <property type="evidence" value="ECO:0007669"/>
    <property type="project" value="InterPro"/>
</dbReference>
<feature type="transmembrane region" description="Helical" evidence="1">
    <location>
        <begin position="12"/>
        <end position="33"/>
    </location>
</feature>
<evidence type="ECO:0000256" key="1">
    <source>
        <dbReference type="SAM" id="Phobius"/>
    </source>
</evidence>
<protein>
    <recommendedName>
        <fullName evidence="4">Urea active transporter</fullName>
    </recommendedName>
</protein>
<dbReference type="PANTHER" id="PTHR46154">
    <property type="match status" value="1"/>
</dbReference>
<name>A0A6A5SFE0_9PLEO</name>
<dbReference type="InterPro" id="IPR038377">
    <property type="entry name" value="Na/Glc_symporter_sf"/>
</dbReference>
<feature type="transmembrane region" description="Helical" evidence="1">
    <location>
        <begin position="181"/>
        <end position="203"/>
    </location>
</feature>
<gene>
    <name evidence="2" type="ORF">EJ02DRAFT_457983</name>
</gene>
<dbReference type="PANTHER" id="PTHR46154:SF1">
    <property type="entry name" value="ACTIVE TRANSPORTER, PUTATIVE (AFU_ORTHOLOGUE AFUA_1G17570)-RELATED"/>
    <property type="match status" value="1"/>
</dbReference>
<dbReference type="InterPro" id="IPR031155">
    <property type="entry name" value="DUR"/>
</dbReference>
<accession>A0A6A5SFE0</accession>
<dbReference type="AlphaFoldDB" id="A0A6A5SFE0"/>
<dbReference type="Gene3D" id="1.20.1730.10">
    <property type="entry name" value="Sodium/glucose cotransporter"/>
    <property type="match status" value="1"/>
</dbReference>
<dbReference type="GO" id="GO:0005886">
    <property type="term" value="C:plasma membrane"/>
    <property type="evidence" value="ECO:0007669"/>
    <property type="project" value="TreeGrafter"/>
</dbReference>
<sequence>MLHYVGVDLGWTLYMLGVLTCPGIFPTVFTILWKRQSKAAAIISPILGMVTGIAVWLGTAYALYGSVTITTTGATVPCVWGTVTSAFSPLPYSVIITLFKPEHFDWADFRKERLAFDVDIAPISDRADIEVLPNAGDIDSQAKLKRWGRIAAIWALATFLGQWVLWPLPMYASKYVFGQSFFAAWLVVGIIWLWGTLLIVIFYPIIDGRQQILDVWRELTYRKSRKASV</sequence>
<dbReference type="EMBL" id="ML976109">
    <property type="protein sequence ID" value="KAF1938298.1"/>
    <property type="molecule type" value="Genomic_DNA"/>
</dbReference>
<reference evidence="2" key="1">
    <citation type="journal article" date="2020" name="Stud. Mycol.">
        <title>101 Dothideomycetes genomes: a test case for predicting lifestyles and emergence of pathogens.</title>
        <authorList>
            <person name="Haridas S."/>
            <person name="Albert R."/>
            <person name="Binder M."/>
            <person name="Bloem J."/>
            <person name="Labutti K."/>
            <person name="Salamov A."/>
            <person name="Andreopoulos B."/>
            <person name="Baker S."/>
            <person name="Barry K."/>
            <person name="Bills G."/>
            <person name="Bluhm B."/>
            <person name="Cannon C."/>
            <person name="Castanera R."/>
            <person name="Culley D."/>
            <person name="Daum C."/>
            <person name="Ezra D."/>
            <person name="Gonzalez J."/>
            <person name="Henrissat B."/>
            <person name="Kuo A."/>
            <person name="Liang C."/>
            <person name="Lipzen A."/>
            <person name="Lutzoni F."/>
            <person name="Magnuson J."/>
            <person name="Mondo S."/>
            <person name="Nolan M."/>
            <person name="Ohm R."/>
            <person name="Pangilinan J."/>
            <person name="Park H.-J."/>
            <person name="Ramirez L."/>
            <person name="Alfaro M."/>
            <person name="Sun H."/>
            <person name="Tritt A."/>
            <person name="Yoshinaga Y."/>
            <person name="Zwiers L.-H."/>
            <person name="Turgeon B."/>
            <person name="Goodwin S."/>
            <person name="Spatafora J."/>
            <person name="Crous P."/>
            <person name="Grigoriev I."/>
        </authorList>
    </citation>
    <scope>NUCLEOTIDE SEQUENCE</scope>
    <source>
        <strain evidence="2">CBS 161.51</strain>
    </source>
</reference>
<keyword evidence="1" id="KW-1133">Transmembrane helix</keyword>
<feature type="non-terminal residue" evidence="2">
    <location>
        <position position="229"/>
    </location>
</feature>
<evidence type="ECO:0008006" key="4">
    <source>
        <dbReference type="Google" id="ProtNLM"/>
    </source>
</evidence>
<feature type="transmembrane region" description="Helical" evidence="1">
    <location>
        <begin position="40"/>
        <end position="64"/>
    </location>
</feature>
<organism evidence="2 3">
    <name type="scientific">Clathrospora elynae</name>
    <dbReference type="NCBI Taxonomy" id="706981"/>
    <lineage>
        <taxon>Eukaryota</taxon>
        <taxon>Fungi</taxon>
        <taxon>Dikarya</taxon>
        <taxon>Ascomycota</taxon>
        <taxon>Pezizomycotina</taxon>
        <taxon>Dothideomycetes</taxon>
        <taxon>Pleosporomycetidae</taxon>
        <taxon>Pleosporales</taxon>
        <taxon>Diademaceae</taxon>
        <taxon>Clathrospora</taxon>
    </lineage>
</organism>
<dbReference type="Proteomes" id="UP000800038">
    <property type="component" value="Unassembled WGS sequence"/>
</dbReference>
<feature type="transmembrane region" description="Helical" evidence="1">
    <location>
        <begin position="150"/>
        <end position="169"/>
    </location>
</feature>
<keyword evidence="1" id="KW-0472">Membrane</keyword>
<feature type="transmembrane region" description="Helical" evidence="1">
    <location>
        <begin position="79"/>
        <end position="99"/>
    </location>
</feature>
<evidence type="ECO:0000313" key="3">
    <source>
        <dbReference type="Proteomes" id="UP000800038"/>
    </source>
</evidence>
<proteinExistence type="predicted"/>
<keyword evidence="3" id="KW-1185">Reference proteome</keyword>
<dbReference type="OrthoDB" id="6132759at2759"/>
<keyword evidence="1" id="KW-0812">Transmembrane</keyword>
<evidence type="ECO:0000313" key="2">
    <source>
        <dbReference type="EMBL" id="KAF1938298.1"/>
    </source>
</evidence>